<dbReference type="InterPro" id="IPR000618">
    <property type="entry name" value="Insect_cuticle"/>
</dbReference>
<comment type="caution">
    <text evidence="2">The sequence shown here is derived from an EMBL/GenBank/DDBJ whole genome shotgun (WGS) entry which is preliminary data.</text>
</comment>
<protein>
    <submittedName>
        <fullName evidence="2">Uncharacterized protein</fullName>
    </submittedName>
</protein>
<reference evidence="2 3" key="1">
    <citation type="submission" date="2024-07" db="EMBL/GenBank/DDBJ databases">
        <title>Chromosome-level genome assembly of the water stick insect Ranatra chinensis (Heteroptera: Nepidae).</title>
        <authorList>
            <person name="Liu X."/>
        </authorList>
    </citation>
    <scope>NUCLEOTIDE SEQUENCE [LARGE SCALE GENOMIC DNA]</scope>
    <source>
        <strain evidence="2">Cailab_2021Rc</strain>
        <tissue evidence="2">Muscle</tissue>
    </source>
</reference>
<dbReference type="AlphaFoldDB" id="A0ABD0Y3I7"/>
<organism evidence="2 3">
    <name type="scientific">Ranatra chinensis</name>
    <dbReference type="NCBI Taxonomy" id="642074"/>
    <lineage>
        <taxon>Eukaryota</taxon>
        <taxon>Metazoa</taxon>
        <taxon>Ecdysozoa</taxon>
        <taxon>Arthropoda</taxon>
        <taxon>Hexapoda</taxon>
        <taxon>Insecta</taxon>
        <taxon>Pterygota</taxon>
        <taxon>Neoptera</taxon>
        <taxon>Paraneoptera</taxon>
        <taxon>Hemiptera</taxon>
        <taxon>Heteroptera</taxon>
        <taxon>Panheteroptera</taxon>
        <taxon>Nepomorpha</taxon>
        <taxon>Nepidae</taxon>
        <taxon>Ranatrinae</taxon>
        <taxon>Ranatra</taxon>
    </lineage>
</organism>
<dbReference type="Proteomes" id="UP001558652">
    <property type="component" value="Unassembled WGS sequence"/>
</dbReference>
<name>A0ABD0Y3I7_9HEMI</name>
<sequence length="346" mass="40175">MGHSTLLCLMSRVGPRRLDYKKMTTSVGTSGETLGIFKASWPRANVVLMSFDDTFGTDSYSFSYKFGSQERNEEGFFANGTLKFSGCYSWEDSFANPRYVCYTADEKRFKLLRGYRYNTHYSSFKSLDPSSFIFKMSERMDSWNPPKSWKRITCIMMIRAGQQNKDIMTAAQYSLNTVKTIRHELVPCNAEFLQKQVLKNPAIGIRALSREMNVAASTMKLALNEDLRYYSYKRRKGQLLTEKVREKRLINAKKLLSKVKHPAEPQTIWFFSDEKNFCQDQKHNTQNNRWLAYSTKDIPRVMQTKFPETVMVFECVPSEGDVIPPHFFQEGFRLTSDGLDKKGSQW</sequence>
<gene>
    <name evidence="2" type="ORF">AAG570_003413</name>
</gene>
<dbReference type="InterPro" id="IPR036397">
    <property type="entry name" value="RNaseH_sf"/>
</dbReference>
<evidence type="ECO:0000313" key="3">
    <source>
        <dbReference type="Proteomes" id="UP001558652"/>
    </source>
</evidence>
<dbReference type="PANTHER" id="PTHR46068">
    <property type="entry name" value="PROTEIN CBG27172"/>
    <property type="match status" value="1"/>
</dbReference>
<keyword evidence="1" id="KW-0193">Cuticle</keyword>
<dbReference type="Gene3D" id="3.30.420.10">
    <property type="entry name" value="Ribonuclease H-like superfamily/Ribonuclease H"/>
    <property type="match status" value="1"/>
</dbReference>
<dbReference type="GO" id="GO:0042302">
    <property type="term" value="F:structural constituent of cuticle"/>
    <property type="evidence" value="ECO:0007669"/>
    <property type="project" value="UniProtKB-UniRule"/>
</dbReference>
<dbReference type="EMBL" id="JBFDAA010000014">
    <property type="protein sequence ID" value="KAL1122006.1"/>
    <property type="molecule type" value="Genomic_DNA"/>
</dbReference>
<dbReference type="PANTHER" id="PTHR46068:SF1">
    <property type="entry name" value="TRANSPOSASE IS30-LIKE HTH DOMAIN-CONTAINING PROTEIN"/>
    <property type="match status" value="1"/>
</dbReference>
<dbReference type="PROSITE" id="PS51155">
    <property type="entry name" value="CHIT_BIND_RR_2"/>
    <property type="match status" value="1"/>
</dbReference>
<keyword evidence="3" id="KW-1185">Reference proteome</keyword>
<evidence type="ECO:0000313" key="2">
    <source>
        <dbReference type="EMBL" id="KAL1122006.1"/>
    </source>
</evidence>
<proteinExistence type="predicted"/>
<evidence type="ECO:0000256" key="1">
    <source>
        <dbReference type="PROSITE-ProRule" id="PRU00497"/>
    </source>
</evidence>
<accession>A0ABD0Y3I7</accession>